<evidence type="ECO:0000256" key="3">
    <source>
        <dbReference type="ARBA" id="ARBA00022884"/>
    </source>
</evidence>
<dbReference type="EMBL" id="CP036433">
    <property type="protein sequence ID" value="QDU95901.1"/>
    <property type="molecule type" value="Genomic_DNA"/>
</dbReference>
<dbReference type="AlphaFoldDB" id="A0A518DVP0"/>
<dbReference type="GO" id="GO:0006402">
    <property type="term" value="P:mRNA catabolic process"/>
    <property type="evidence" value="ECO:0007669"/>
    <property type="project" value="InterPro"/>
</dbReference>
<comment type="subunit">
    <text evidence="4">Homodimer; the beta-strands of each monomer intercalate to form a hydrophobic core, while the alpha-helices form wings that extend away from the core.</text>
</comment>
<dbReference type="OrthoDB" id="289081at2"/>
<reference evidence="5 6" key="1">
    <citation type="submission" date="2019-02" db="EMBL/GenBank/DDBJ databases">
        <title>Deep-cultivation of Planctomycetes and their phenomic and genomic characterization uncovers novel biology.</title>
        <authorList>
            <person name="Wiegand S."/>
            <person name="Jogler M."/>
            <person name="Boedeker C."/>
            <person name="Pinto D."/>
            <person name="Vollmers J."/>
            <person name="Rivas-Marin E."/>
            <person name="Kohn T."/>
            <person name="Peeters S.H."/>
            <person name="Heuer A."/>
            <person name="Rast P."/>
            <person name="Oberbeckmann S."/>
            <person name="Bunk B."/>
            <person name="Jeske O."/>
            <person name="Meyerdierks A."/>
            <person name="Storesund J.E."/>
            <person name="Kallscheuer N."/>
            <person name="Luecker S."/>
            <person name="Lage O.M."/>
            <person name="Pohl T."/>
            <person name="Merkel B.J."/>
            <person name="Hornburger P."/>
            <person name="Mueller R.-W."/>
            <person name="Bruemmer F."/>
            <person name="Labrenz M."/>
            <person name="Spormann A.M."/>
            <person name="Op den Camp H."/>
            <person name="Overmann J."/>
            <person name="Amann R."/>
            <person name="Jetten M.S.M."/>
            <person name="Mascher T."/>
            <person name="Medema M.H."/>
            <person name="Devos D.P."/>
            <person name="Kaster A.-K."/>
            <person name="Ovreas L."/>
            <person name="Rohde M."/>
            <person name="Galperin M.Y."/>
            <person name="Jogler C."/>
        </authorList>
    </citation>
    <scope>NUCLEOTIDE SEQUENCE [LARGE SCALE GENOMIC DNA]</scope>
    <source>
        <strain evidence="5 6">Pla85_3_4</strain>
    </source>
</reference>
<organism evidence="5 6">
    <name type="scientific">Lignipirellula cremea</name>
    <dbReference type="NCBI Taxonomy" id="2528010"/>
    <lineage>
        <taxon>Bacteria</taxon>
        <taxon>Pseudomonadati</taxon>
        <taxon>Planctomycetota</taxon>
        <taxon>Planctomycetia</taxon>
        <taxon>Pirellulales</taxon>
        <taxon>Pirellulaceae</taxon>
        <taxon>Lignipirellula</taxon>
    </lineage>
</organism>
<comment type="function">
    <text evidence="4">A translational regulator that binds mRNA to regulate translation initiation and/or mRNA stability. Usually binds in the 5'-UTR at or near the Shine-Dalgarno sequence preventing ribosome-binding, thus repressing translation. Its main target seems to be the major flagellin gene, while its function is anatagonized by FliW.</text>
</comment>
<evidence type="ECO:0000256" key="4">
    <source>
        <dbReference type="HAMAP-Rule" id="MF_00167"/>
    </source>
</evidence>
<keyword evidence="4" id="KW-0678">Repressor</keyword>
<dbReference type="KEGG" id="lcre:Pla8534_37200"/>
<keyword evidence="4" id="KW-1005">Bacterial flagellum biogenesis</keyword>
<dbReference type="Proteomes" id="UP000317648">
    <property type="component" value="Chromosome"/>
</dbReference>
<dbReference type="GO" id="GO:0045947">
    <property type="term" value="P:negative regulation of translational initiation"/>
    <property type="evidence" value="ECO:0007669"/>
    <property type="project" value="UniProtKB-UniRule"/>
</dbReference>
<accession>A0A518DVP0</accession>
<gene>
    <name evidence="5" type="primary">csrA_2</name>
    <name evidence="4" type="synonym">csrA</name>
    <name evidence="5" type="ORF">Pla8534_37200</name>
</gene>
<keyword evidence="1 4" id="KW-0963">Cytoplasm</keyword>
<keyword evidence="2 4" id="KW-0810">Translation regulation</keyword>
<dbReference type="SUPFAM" id="SSF117130">
    <property type="entry name" value="CsrA-like"/>
    <property type="match status" value="1"/>
</dbReference>
<comment type="similarity">
    <text evidence="4">Belongs to the CsrA/RsmA family.</text>
</comment>
<evidence type="ECO:0000256" key="1">
    <source>
        <dbReference type="ARBA" id="ARBA00022490"/>
    </source>
</evidence>
<dbReference type="GO" id="GO:0044781">
    <property type="term" value="P:bacterial-type flagellum organization"/>
    <property type="evidence" value="ECO:0007669"/>
    <property type="project" value="UniProtKB-KW"/>
</dbReference>
<keyword evidence="6" id="KW-1185">Reference proteome</keyword>
<dbReference type="GO" id="GO:0048027">
    <property type="term" value="F:mRNA 5'-UTR binding"/>
    <property type="evidence" value="ECO:0007669"/>
    <property type="project" value="UniProtKB-UniRule"/>
</dbReference>
<evidence type="ECO:0000313" key="5">
    <source>
        <dbReference type="EMBL" id="QDU95901.1"/>
    </source>
</evidence>
<evidence type="ECO:0000256" key="2">
    <source>
        <dbReference type="ARBA" id="ARBA00022845"/>
    </source>
</evidence>
<dbReference type="GO" id="GO:1902208">
    <property type="term" value="P:regulation of bacterial-type flagellum assembly"/>
    <property type="evidence" value="ECO:0007669"/>
    <property type="project" value="UniProtKB-UniRule"/>
</dbReference>
<name>A0A518DVP0_9BACT</name>
<sequence length="58" mass="6316">MLVLSRKEGERLKLGDSIVITVVRVSGEKVRLGIEAPADLLVLREELEPHAPPEAKSA</sequence>
<protein>
    <recommendedName>
        <fullName evidence="4">Translational regulator CsrA</fullName>
    </recommendedName>
</protein>
<dbReference type="GO" id="GO:0006109">
    <property type="term" value="P:regulation of carbohydrate metabolic process"/>
    <property type="evidence" value="ECO:0007669"/>
    <property type="project" value="InterPro"/>
</dbReference>
<dbReference type="HAMAP" id="MF_00167">
    <property type="entry name" value="CsrA"/>
    <property type="match status" value="1"/>
</dbReference>
<dbReference type="InterPro" id="IPR003751">
    <property type="entry name" value="CsrA"/>
</dbReference>
<proteinExistence type="inferred from homology"/>
<dbReference type="Pfam" id="PF02599">
    <property type="entry name" value="CsrA"/>
    <property type="match status" value="1"/>
</dbReference>
<dbReference type="GO" id="GO:0005829">
    <property type="term" value="C:cytosol"/>
    <property type="evidence" value="ECO:0007669"/>
    <property type="project" value="TreeGrafter"/>
</dbReference>
<dbReference type="RefSeq" id="WP_145054586.1">
    <property type="nucleotide sequence ID" value="NZ_CP036433.1"/>
</dbReference>
<dbReference type="Gene3D" id="2.60.40.4380">
    <property type="entry name" value="Translational regulator CsrA"/>
    <property type="match status" value="1"/>
</dbReference>
<keyword evidence="3 4" id="KW-0694">RNA-binding</keyword>
<dbReference type="PANTHER" id="PTHR34984">
    <property type="entry name" value="CARBON STORAGE REGULATOR"/>
    <property type="match status" value="1"/>
</dbReference>
<dbReference type="InterPro" id="IPR036107">
    <property type="entry name" value="CsrA_sf"/>
</dbReference>
<evidence type="ECO:0000313" key="6">
    <source>
        <dbReference type="Proteomes" id="UP000317648"/>
    </source>
</evidence>
<comment type="subcellular location">
    <subcellularLocation>
        <location evidence="4">Cytoplasm</location>
    </subcellularLocation>
</comment>
<dbReference type="PANTHER" id="PTHR34984:SF1">
    <property type="entry name" value="CARBON STORAGE REGULATOR"/>
    <property type="match status" value="1"/>
</dbReference>